<sequence>MLLCQGSHSLQNQIIGITPNKSSLFASLFCGKKEMAVRRSSESYSKLKAIDWEEAFALPNSSRQKASKQIQALSSLRRSTVPLNRQHNVSGHETSSDTDFPKQVENLQSDGMVDEEVDQHGVDDQVSVLPRYPKSRNRRSASTERLQSGTLKQENDGTTKEATNTDAEPIAALTSKRRKVTVRKKVDEFSDAAGRGASILQASVLQETSNSNLSSKAPRVEEYRRLDPSFFLCDALDLAPRLLGKFFRRDDVLLQITEVEAYRQNDTACHARVGVTPRTAAMFGPGGHAYVYLCYGMHVMLNVVADQVGVGAGVLIRACAPVAGMKTIQQRRKQNTDKPVLLTGPGKIGKALDLTTEWCNHPLYTAGGLELLDGPSPDGILAGPRVGIDYASPEDVAAPWRFAIAGSLWVSAPRNTLQLLQ</sequence>
<dbReference type="EMBL" id="CM055097">
    <property type="protein sequence ID" value="KAJ7551269.1"/>
    <property type="molecule type" value="Genomic_DNA"/>
</dbReference>
<protein>
    <submittedName>
        <fullName evidence="1">Uncharacterized protein</fullName>
    </submittedName>
</protein>
<reference evidence="2" key="1">
    <citation type="journal article" date="2024" name="Proc. Natl. Acad. Sci. U.S.A.">
        <title>Extraordinary preservation of gene collinearity over three hundred million years revealed in homosporous lycophytes.</title>
        <authorList>
            <person name="Li C."/>
            <person name="Wickell D."/>
            <person name="Kuo L.Y."/>
            <person name="Chen X."/>
            <person name="Nie B."/>
            <person name="Liao X."/>
            <person name="Peng D."/>
            <person name="Ji J."/>
            <person name="Jenkins J."/>
            <person name="Williams M."/>
            <person name="Shu S."/>
            <person name="Plott C."/>
            <person name="Barry K."/>
            <person name="Rajasekar S."/>
            <person name="Grimwood J."/>
            <person name="Han X."/>
            <person name="Sun S."/>
            <person name="Hou Z."/>
            <person name="He W."/>
            <person name="Dai G."/>
            <person name="Sun C."/>
            <person name="Schmutz J."/>
            <person name="Leebens-Mack J.H."/>
            <person name="Li F.W."/>
            <person name="Wang L."/>
        </authorList>
    </citation>
    <scope>NUCLEOTIDE SEQUENCE [LARGE SCALE GENOMIC DNA]</scope>
    <source>
        <strain evidence="2">cv. PW_Plant_1</strain>
    </source>
</reference>
<organism evidence="1 2">
    <name type="scientific">Diphasiastrum complanatum</name>
    <name type="common">Issler's clubmoss</name>
    <name type="synonym">Lycopodium complanatum</name>
    <dbReference type="NCBI Taxonomy" id="34168"/>
    <lineage>
        <taxon>Eukaryota</taxon>
        <taxon>Viridiplantae</taxon>
        <taxon>Streptophyta</taxon>
        <taxon>Embryophyta</taxon>
        <taxon>Tracheophyta</taxon>
        <taxon>Lycopodiopsida</taxon>
        <taxon>Lycopodiales</taxon>
        <taxon>Lycopodiaceae</taxon>
        <taxon>Lycopodioideae</taxon>
        <taxon>Diphasiastrum</taxon>
    </lineage>
</organism>
<accession>A0ACC2DAK9</accession>
<gene>
    <name evidence="1" type="ORF">O6H91_06G007600</name>
</gene>
<proteinExistence type="predicted"/>
<keyword evidence="2" id="KW-1185">Reference proteome</keyword>
<evidence type="ECO:0000313" key="1">
    <source>
        <dbReference type="EMBL" id="KAJ7551269.1"/>
    </source>
</evidence>
<evidence type="ECO:0000313" key="2">
    <source>
        <dbReference type="Proteomes" id="UP001162992"/>
    </source>
</evidence>
<dbReference type="Proteomes" id="UP001162992">
    <property type="component" value="Chromosome 6"/>
</dbReference>
<name>A0ACC2DAK9_DIPCM</name>
<comment type="caution">
    <text evidence="1">The sequence shown here is derived from an EMBL/GenBank/DDBJ whole genome shotgun (WGS) entry which is preliminary data.</text>
</comment>